<dbReference type="Gene3D" id="2.60.200.60">
    <property type="match status" value="1"/>
</dbReference>
<dbReference type="Proteomes" id="UP000295565">
    <property type="component" value="Unassembled WGS sequence"/>
</dbReference>
<feature type="region of interest" description="Disordered" evidence="1">
    <location>
        <begin position="1"/>
        <end position="23"/>
    </location>
</feature>
<dbReference type="AlphaFoldDB" id="A0A4R1K4A8"/>
<comment type="caution">
    <text evidence="2">The sequence shown here is derived from an EMBL/GenBank/DDBJ whole genome shotgun (WGS) entry which is preliminary data.</text>
</comment>
<dbReference type="Pfam" id="PF05488">
    <property type="entry name" value="PAAR_motif"/>
    <property type="match status" value="1"/>
</dbReference>
<dbReference type="RefSeq" id="WP_131911885.1">
    <property type="nucleotide sequence ID" value="NZ_OU594967.1"/>
</dbReference>
<name>A0A4R1K4A8_9GAMM</name>
<proteinExistence type="predicted"/>
<gene>
    <name evidence="2" type="ORF">EV690_1107</name>
</gene>
<evidence type="ECO:0000256" key="1">
    <source>
        <dbReference type="SAM" id="MobiDB-lite"/>
    </source>
</evidence>
<keyword evidence="3" id="KW-1185">Reference proteome</keyword>
<evidence type="ECO:0000313" key="2">
    <source>
        <dbReference type="EMBL" id="TCK58948.1"/>
    </source>
</evidence>
<dbReference type="InterPro" id="IPR008727">
    <property type="entry name" value="PAAR_motif"/>
</dbReference>
<dbReference type="EMBL" id="SMGD01000011">
    <property type="protein sequence ID" value="TCK58948.1"/>
    <property type="molecule type" value="Genomic_DNA"/>
</dbReference>
<accession>A0A4R1K4A8</accession>
<sequence>MPAVTRKGDGGTGHGDFPPRNSTGGSNTVFCNGIAVHRVGDGWSVHCNSHPTCHSGTLASGSGSVFANGKALGRIGDRVDCGSLVAAGSSNVFAGG</sequence>
<evidence type="ECO:0000313" key="3">
    <source>
        <dbReference type="Proteomes" id="UP000295565"/>
    </source>
</evidence>
<organism evidence="2 3">
    <name type="scientific">Celerinatantimonas diazotrophica</name>
    <dbReference type="NCBI Taxonomy" id="412034"/>
    <lineage>
        <taxon>Bacteria</taxon>
        <taxon>Pseudomonadati</taxon>
        <taxon>Pseudomonadota</taxon>
        <taxon>Gammaproteobacteria</taxon>
        <taxon>Celerinatantimonadaceae</taxon>
        <taxon>Celerinatantimonas</taxon>
    </lineage>
</organism>
<reference evidence="2 3" key="1">
    <citation type="submission" date="2019-03" db="EMBL/GenBank/DDBJ databases">
        <title>Genomic Encyclopedia of Type Strains, Phase IV (KMG-IV): sequencing the most valuable type-strain genomes for metagenomic binning, comparative biology and taxonomic classification.</title>
        <authorList>
            <person name="Goeker M."/>
        </authorList>
    </citation>
    <scope>NUCLEOTIDE SEQUENCE [LARGE SCALE GENOMIC DNA]</scope>
    <source>
        <strain evidence="2 3">DSM 18577</strain>
    </source>
</reference>
<dbReference type="CDD" id="cd14737">
    <property type="entry name" value="PAAR_1"/>
    <property type="match status" value="1"/>
</dbReference>
<protein>
    <submittedName>
        <fullName evidence="2">Putative Zn-binding protein involved in type VI secretion</fullName>
    </submittedName>
</protein>
<dbReference type="OrthoDB" id="9807902at2"/>